<dbReference type="EMBL" id="CABVJG010000019">
    <property type="protein sequence ID" value="VVQ22467.1"/>
    <property type="molecule type" value="Genomic_DNA"/>
</dbReference>
<dbReference type="Pfam" id="PF05954">
    <property type="entry name" value="Phage_GPD"/>
    <property type="match status" value="1"/>
</dbReference>
<gene>
    <name evidence="1" type="primary">vgrG1_6</name>
    <name evidence="1" type="ORF">PS925_05141</name>
</gene>
<keyword evidence="1" id="KW-0436">Ligase</keyword>
<evidence type="ECO:0000313" key="2">
    <source>
        <dbReference type="Proteomes" id="UP000412311"/>
    </source>
</evidence>
<name>A0A5E7VIL3_PSEFL</name>
<dbReference type="InterPro" id="IPR037026">
    <property type="entry name" value="Vgr_OB-fold_dom_sf"/>
</dbReference>
<dbReference type="GO" id="GO:0016874">
    <property type="term" value="F:ligase activity"/>
    <property type="evidence" value="ECO:0007669"/>
    <property type="project" value="UniProtKB-KW"/>
</dbReference>
<dbReference type="Gene3D" id="2.40.50.230">
    <property type="entry name" value="Gp5 N-terminal domain"/>
    <property type="match status" value="1"/>
</dbReference>
<dbReference type="Gene3D" id="3.55.50.10">
    <property type="entry name" value="Baseplate protein-like domains"/>
    <property type="match status" value="1"/>
</dbReference>
<accession>A0A5E7VIL3</accession>
<dbReference type="RefSeq" id="WP_150795282.1">
    <property type="nucleotide sequence ID" value="NZ_CABVJG010000019.1"/>
</dbReference>
<protein>
    <submittedName>
        <fullName evidence="1">Actin cross-linking toxin VgrG1</fullName>
        <ecNumber evidence="1">6.3.2.-</ecNumber>
    </submittedName>
</protein>
<organism evidence="1 2">
    <name type="scientific">Pseudomonas fluorescens</name>
    <dbReference type="NCBI Taxonomy" id="294"/>
    <lineage>
        <taxon>Bacteria</taxon>
        <taxon>Pseudomonadati</taxon>
        <taxon>Pseudomonadota</taxon>
        <taxon>Gammaproteobacteria</taxon>
        <taxon>Pseudomonadales</taxon>
        <taxon>Pseudomonadaceae</taxon>
        <taxon>Pseudomonas</taxon>
    </lineage>
</organism>
<dbReference type="Proteomes" id="UP000412311">
    <property type="component" value="Unassembled WGS sequence"/>
</dbReference>
<dbReference type="EC" id="6.3.2.-" evidence="1"/>
<dbReference type="Gene3D" id="2.30.110.50">
    <property type="match status" value="2"/>
</dbReference>
<dbReference type="SUPFAM" id="SSF69279">
    <property type="entry name" value="Phage tail proteins"/>
    <property type="match status" value="2"/>
</dbReference>
<proteinExistence type="predicted"/>
<dbReference type="AlphaFoldDB" id="A0A5E7VIL3"/>
<evidence type="ECO:0000313" key="1">
    <source>
        <dbReference type="EMBL" id="VVQ22467.1"/>
    </source>
</evidence>
<sequence>MFDQANESSFRLDVAGLSDPFEVLAFTGSEALSEPFAFEIDVLIDDPQLDLADLLYRSAFLCFGASGEGVHGQLQSLVQHEHGHGSRLCRIRLGPKLGCLDLRISQRIFSGCSVPQIIEQVLREHGIIGAQRRFELHGDYPVRTFCTQYRESDLQLLQRLCAQARIHYFFEHGPDRHCLVFGDDPTQLPLAGTVLYRDEPDSQSVSPGVRHWQFQETLQSAPPDARPAHSAEGCSHLAALRSGYWLRLAGHPFAECNRHWLLTRIEHSADPSLDLPYANRLFATLQLPSCLPATVPTRLRMHSLQRAWVVTVDEPQPDCFRPVAVQFDWLYQGEGAAPSHCWLPLAPALVDAPLSALSEGVEVVVSFFEGDPDQPMISGVLQPSVAGADISDEPALPDRLVSQGLQQLLTSGEPLLLLCLIPGGGSFSHCSQAVCSCRLVTALEQSGAT</sequence>
<dbReference type="SUPFAM" id="SSF69255">
    <property type="entry name" value="gp5 N-terminal domain-like"/>
    <property type="match status" value="1"/>
</dbReference>
<reference evidence="1 2" key="1">
    <citation type="submission" date="2019-09" db="EMBL/GenBank/DDBJ databases">
        <authorList>
            <person name="Chandra G."/>
            <person name="Truman W A."/>
        </authorList>
    </citation>
    <scope>NUCLEOTIDE SEQUENCE [LARGE SCALE GENOMIC DNA]</scope>
    <source>
        <strain evidence="1">PS925</strain>
    </source>
</reference>